<name>A0ABD3NAY7_9STRA</name>
<comment type="catalytic activity">
    <reaction evidence="15">
        <text>5,6-dihydrouridine(47) in tRNA + NAD(+) = uridine(47) in tRNA + NADH + H(+)</text>
        <dbReference type="Rhea" id="RHEA:53364"/>
        <dbReference type="Rhea" id="RHEA-COMP:13539"/>
        <dbReference type="Rhea" id="RHEA-COMP:13540"/>
        <dbReference type="ChEBI" id="CHEBI:15378"/>
        <dbReference type="ChEBI" id="CHEBI:57540"/>
        <dbReference type="ChEBI" id="CHEBI:57945"/>
        <dbReference type="ChEBI" id="CHEBI:65315"/>
        <dbReference type="ChEBI" id="CHEBI:74443"/>
        <dbReference type="EC" id="1.3.1.89"/>
    </reaction>
    <physiologicalReaction direction="right-to-left" evidence="15">
        <dbReference type="Rhea" id="RHEA:53366"/>
    </physiologicalReaction>
</comment>
<evidence type="ECO:0000256" key="1">
    <source>
        <dbReference type="ARBA" id="ARBA00001917"/>
    </source>
</evidence>
<evidence type="ECO:0000256" key="10">
    <source>
        <dbReference type="ARBA" id="ARBA00022771"/>
    </source>
</evidence>
<comment type="catalytic activity">
    <reaction evidence="16">
        <text>a 5,6-dihydrouridine in mRNA + NAD(+) = a uridine in mRNA + NADH + H(+)</text>
        <dbReference type="Rhea" id="RHEA:69851"/>
        <dbReference type="Rhea" id="RHEA-COMP:14658"/>
        <dbReference type="Rhea" id="RHEA-COMP:17789"/>
        <dbReference type="ChEBI" id="CHEBI:15378"/>
        <dbReference type="ChEBI" id="CHEBI:57540"/>
        <dbReference type="ChEBI" id="CHEBI:57945"/>
        <dbReference type="ChEBI" id="CHEBI:65315"/>
        <dbReference type="ChEBI" id="CHEBI:74443"/>
    </reaction>
    <physiologicalReaction direction="right-to-left" evidence="16">
        <dbReference type="Rhea" id="RHEA:69853"/>
    </physiologicalReaction>
</comment>
<feature type="domain" description="DUS-like FMN-binding" evidence="20">
    <location>
        <begin position="290"/>
        <end position="546"/>
    </location>
</feature>
<dbReference type="EC" id="1.3.1.89" evidence="3"/>
<comment type="cofactor">
    <cofactor evidence="1">
        <name>FMN</name>
        <dbReference type="ChEBI" id="CHEBI:58210"/>
    </cofactor>
</comment>
<reference evidence="21 22" key="1">
    <citation type="submission" date="2024-10" db="EMBL/GenBank/DDBJ databases">
        <title>Updated reference genomes for cyclostephanoid diatoms.</title>
        <authorList>
            <person name="Roberts W.R."/>
            <person name="Alverson A.J."/>
        </authorList>
    </citation>
    <scope>NUCLEOTIDE SEQUENCE [LARGE SCALE GENOMIC DNA]</scope>
    <source>
        <strain evidence="21 22">AJA232-27</strain>
    </source>
</reference>
<keyword evidence="9" id="KW-0677">Repeat</keyword>
<keyword evidence="14" id="KW-0520">NAD</keyword>
<evidence type="ECO:0000256" key="3">
    <source>
        <dbReference type="ARBA" id="ARBA00012376"/>
    </source>
</evidence>
<feature type="region of interest" description="Disordered" evidence="19">
    <location>
        <begin position="35"/>
        <end position="84"/>
    </location>
</feature>
<dbReference type="GO" id="GO:0008270">
    <property type="term" value="F:zinc ion binding"/>
    <property type="evidence" value="ECO:0007669"/>
    <property type="project" value="UniProtKB-KW"/>
</dbReference>
<keyword evidence="4" id="KW-0285">Flavoprotein</keyword>
<evidence type="ECO:0000256" key="8">
    <source>
        <dbReference type="ARBA" id="ARBA00022723"/>
    </source>
</evidence>
<keyword evidence="10" id="KW-0863">Zinc-finger</keyword>
<evidence type="ECO:0000256" key="14">
    <source>
        <dbReference type="ARBA" id="ARBA00023027"/>
    </source>
</evidence>
<dbReference type="SUPFAM" id="SSF51395">
    <property type="entry name" value="FMN-linked oxidoreductases"/>
    <property type="match status" value="1"/>
</dbReference>
<dbReference type="InterPro" id="IPR035587">
    <property type="entry name" value="DUS-like_FMN-bd"/>
</dbReference>
<keyword evidence="22" id="KW-1185">Reference proteome</keyword>
<evidence type="ECO:0000256" key="2">
    <source>
        <dbReference type="ARBA" id="ARBA00005451"/>
    </source>
</evidence>
<evidence type="ECO:0000256" key="9">
    <source>
        <dbReference type="ARBA" id="ARBA00022737"/>
    </source>
</evidence>
<keyword evidence="13" id="KW-0560">Oxidoreductase</keyword>
<dbReference type="InterPro" id="IPR018517">
    <property type="entry name" value="tRNA_hU_synthase_CS"/>
</dbReference>
<dbReference type="PROSITE" id="PS01136">
    <property type="entry name" value="UPF0034"/>
    <property type="match status" value="1"/>
</dbReference>
<dbReference type="GO" id="GO:0006397">
    <property type="term" value="P:mRNA processing"/>
    <property type="evidence" value="ECO:0007669"/>
    <property type="project" value="UniProtKB-KW"/>
</dbReference>
<dbReference type="Pfam" id="PF01207">
    <property type="entry name" value="Dus"/>
    <property type="match status" value="1"/>
</dbReference>
<evidence type="ECO:0000256" key="13">
    <source>
        <dbReference type="ARBA" id="ARBA00023002"/>
    </source>
</evidence>
<evidence type="ECO:0000256" key="18">
    <source>
        <dbReference type="ARBA" id="ARBA00049513"/>
    </source>
</evidence>
<evidence type="ECO:0000259" key="20">
    <source>
        <dbReference type="Pfam" id="PF01207"/>
    </source>
</evidence>
<dbReference type="FunFam" id="3.20.20.70:FF:000067">
    <property type="entry name" value="tRNA-dihydrouridine(47) synthase [NAD(P)(+)]"/>
    <property type="match status" value="1"/>
</dbReference>
<dbReference type="PANTHER" id="PTHR45846:SF1">
    <property type="entry name" value="TRNA-DIHYDROURIDINE(47) SYNTHASE [NAD(P)(+)]-LIKE"/>
    <property type="match status" value="1"/>
</dbReference>
<comment type="similarity">
    <text evidence="2">Belongs to the Dus family. Dus3 subfamily.</text>
</comment>
<comment type="catalytic activity">
    <reaction evidence="17">
        <text>a 5,6-dihydrouridine in mRNA + NADP(+) = a uridine in mRNA + NADPH + H(+)</text>
        <dbReference type="Rhea" id="RHEA:69855"/>
        <dbReference type="Rhea" id="RHEA-COMP:14658"/>
        <dbReference type="Rhea" id="RHEA-COMP:17789"/>
        <dbReference type="ChEBI" id="CHEBI:15378"/>
        <dbReference type="ChEBI" id="CHEBI:57783"/>
        <dbReference type="ChEBI" id="CHEBI:58349"/>
        <dbReference type="ChEBI" id="CHEBI:65315"/>
        <dbReference type="ChEBI" id="CHEBI:74443"/>
    </reaction>
    <physiologicalReaction direction="right-to-left" evidence="17">
        <dbReference type="Rhea" id="RHEA:69857"/>
    </physiologicalReaction>
</comment>
<dbReference type="CDD" id="cd02801">
    <property type="entry name" value="DUS_like_FMN"/>
    <property type="match status" value="1"/>
</dbReference>
<proteinExistence type="inferred from homology"/>
<evidence type="ECO:0000256" key="5">
    <source>
        <dbReference type="ARBA" id="ARBA00022643"/>
    </source>
</evidence>
<sequence length="655" mass="73582">MSGDNPPPEPATADNDAARNKFIVQVKSDYVLSERPTCLAPPQEAPPPVAAEVSHDATSTTTTEGNDKSKKKNRGQNTKRPRDTKIEFGDKACLAIVRGEPCPYLNTDKGCRYNHDLKEMLANRPPDLNEGTDGAEWLKNECPFWKSRGYCNFGIMCRLGSCHLNMSTGQNLCRVIDVNGNETICLPSSLTTDELAATDSVKVNEEAEPSKPKPQKLNEQCEIKNILSKETQIKLRKNQYPFVCKRHFELKKDKKSSTPPQGDTSMSTNNVPALPPKERKLIDFRDKIYVAPLTTVGNLPFRRIMKHYGADITCGEMALADQLLLGKPSEWALLKRHPCEDIFGVQIASGHADQFTRLAEILSNEENMEIDFVDMNLGCPIDLVCNKGAGAALMLREKKLQGSLEGMLNVLNCPVTIKMRTGWSEGSPIAHELVPRIQSWNIDGIAAIMIHGRSRLQRYSRLANWDYISQVACSQSSGLQQIPLIGNGDIFSYTDYEDKILKHVNNNEADDGNKNNLLPTAMLGRGALIKPWLPTEIKERRHWDISASERLDMLKDYVRFGLEHWGSDQQGVNQTRRFLLEWLSFLHRYVPVGMLEVIPQQMNHRPPSHMCGRSDLETLMLSKNCADWIKISAMLLGPVPDGFQFEPKHKANSYQ</sequence>
<gene>
    <name evidence="21" type="ORF">ACHAWU_010053</name>
</gene>
<evidence type="ECO:0000256" key="12">
    <source>
        <dbReference type="ARBA" id="ARBA00022857"/>
    </source>
</evidence>
<accession>A0ABD3NAY7</accession>
<comment type="caution">
    <text evidence="21">The sequence shown here is derived from an EMBL/GenBank/DDBJ whole genome shotgun (WGS) entry which is preliminary data.</text>
</comment>
<keyword evidence="12" id="KW-0521">NADP</keyword>
<keyword evidence="11" id="KW-0862">Zinc</keyword>
<evidence type="ECO:0000256" key="7">
    <source>
        <dbReference type="ARBA" id="ARBA00022694"/>
    </source>
</evidence>
<evidence type="ECO:0000256" key="11">
    <source>
        <dbReference type="ARBA" id="ARBA00022833"/>
    </source>
</evidence>
<keyword evidence="6" id="KW-0507">mRNA processing</keyword>
<feature type="region of interest" description="Disordered" evidence="19">
    <location>
        <begin position="252"/>
        <end position="274"/>
    </location>
</feature>
<dbReference type="EMBL" id="JALLBG020000021">
    <property type="protein sequence ID" value="KAL3771742.1"/>
    <property type="molecule type" value="Genomic_DNA"/>
</dbReference>
<organism evidence="21 22">
    <name type="scientific">Discostella pseudostelligera</name>
    <dbReference type="NCBI Taxonomy" id="259834"/>
    <lineage>
        <taxon>Eukaryota</taxon>
        <taxon>Sar</taxon>
        <taxon>Stramenopiles</taxon>
        <taxon>Ochrophyta</taxon>
        <taxon>Bacillariophyta</taxon>
        <taxon>Coscinodiscophyceae</taxon>
        <taxon>Thalassiosirophycidae</taxon>
        <taxon>Stephanodiscales</taxon>
        <taxon>Stephanodiscaceae</taxon>
        <taxon>Discostella</taxon>
    </lineage>
</organism>
<feature type="compositionally biased region" description="Basic residues" evidence="19">
    <location>
        <begin position="69"/>
        <end position="79"/>
    </location>
</feature>
<keyword evidence="8" id="KW-0479">Metal-binding</keyword>
<evidence type="ECO:0000313" key="21">
    <source>
        <dbReference type="EMBL" id="KAL3771742.1"/>
    </source>
</evidence>
<feature type="region of interest" description="Disordered" evidence="19">
    <location>
        <begin position="1"/>
        <end position="20"/>
    </location>
</feature>
<dbReference type="PANTHER" id="PTHR45846">
    <property type="entry name" value="TRNA-DIHYDROURIDINE(47) SYNTHASE [NAD(P)(+)]-LIKE"/>
    <property type="match status" value="1"/>
</dbReference>
<dbReference type="Proteomes" id="UP001530293">
    <property type="component" value="Unassembled WGS sequence"/>
</dbReference>
<evidence type="ECO:0000256" key="6">
    <source>
        <dbReference type="ARBA" id="ARBA00022664"/>
    </source>
</evidence>
<comment type="catalytic activity">
    <reaction evidence="18">
        <text>5,6-dihydrouridine(47) in tRNA + NADP(+) = uridine(47) in tRNA + NADPH + H(+)</text>
        <dbReference type="Rhea" id="RHEA:53360"/>
        <dbReference type="Rhea" id="RHEA-COMP:13539"/>
        <dbReference type="Rhea" id="RHEA-COMP:13540"/>
        <dbReference type="ChEBI" id="CHEBI:15378"/>
        <dbReference type="ChEBI" id="CHEBI:57783"/>
        <dbReference type="ChEBI" id="CHEBI:58349"/>
        <dbReference type="ChEBI" id="CHEBI:65315"/>
        <dbReference type="ChEBI" id="CHEBI:74443"/>
        <dbReference type="EC" id="1.3.1.89"/>
    </reaction>
    <physiologicalReaction direction="right-to-left" evidence="18">
        <dbReference type="Rhea" id="RHEA:53362"/>
    </physiologicalReaction>
</comment>
<evidence type="ECO:0000256" key="16">
    <source>
        <dbReference type="ARBA" id="ARBA00048342"/>
    </source>
</evidence>
<dbReference type="AlphaFoldDB" id="A0ABD3NAY7"/>
<dbReference type="Gene3D" id="3.20.20.70">
    <property type="entry name" value="Aldolase class I"/>
    <property type="match status" value="1"/>
</dbReference>
<evidence type="ECO:0000256" key="4">
    <source>
        <dbReference type="ARBA" id="ARBA00022630"/>
    </source>
</evidence>
<protein>
    <recommendedName>
        <fullName evidence="3">tRNA-dihydrouridine(47) synthase [NAD(P)(+)]</fullName>
        <ecNumber evidence="3">1.3.1.89</ecNumber>
    </recommendedName>
</protein>
<evidence type="ECO:0000256" key="19">
    <source>
        <dbReference type="SAM" id="MobiDB-lite"/>
    </source>
</evidence>
<dbReference type="GO" id="GO:0102265">
    <property type="term" value="F:tRNA-dihydrouridine47 synthase activity"/>
    <property type="evidence" value="ECO:0007669"/>
    <property type="project" value="UniProtKB-EC"/>
</dbReference>
<keyword evidence="7" id="KW-0819">tRNA processing</keyword>
<evidence type="ECO:0000256" key="15">
    <source>
        <dbReference type="ARBA" id="ARBA00048266"/>
    </source>
</evidence>
<feature type="compositionally biased region" description="Pro residues" evidence="19">
    <location>
        <begin position="1"/>
        <end position="10"/>
    </location>
</feature>
<evidence type="ECO:0000313" key="22">
    <source>
        <dbReference type="Proteomes" id="UP001530293"/>
    </source>
</evidence>
<feature type="compositionally biased region" description="Polar residues" evidence="19">
    <location>
        <begin position="257"/>
        <end position="271"/>
    </location>
</feature>
<keyword evidence="5" id="KW-0288">FMN</keyword>
<dbReference type="InterPro" id="IPR013785">
    <property type="entry name" value="Aldolase_TIM"/>
</dbReference>
<evidence type="ECO:0000256" key="17">
    <source>
        <dbReference type="ARBA" id="ARBA00049447"/>
    </source>
</evidence>